<dbReference type="Proteomes" id="UP001056120">
    <property type="component" value="Linkage Group LG16"/>
</dbReference>
<organism evidence="1 2">
    <name type="scientific">Smallanthus sonchifolius</name>
    <dbReference type="NCBI Taxonomy" id="185202"/>
    <lineage>
        <taxon>Eukaryota</taxon>
        <taxon>Viridiplantae</taxon>
        <taxon>Streptophyta</taxon>
        <taxon>Embryophyta</taxon>
        <taxon>Tracheophyta</taxon>
        <taxon>Spermatophyta</taxon>
        <taxon>Magnoliopsida</taxon>
        <taxon>eudicotyledons</taxon>
        <taxon>Gunneridae</taxon>
        <taxon>Pentapetalae</taxon>
        <taxon>asterids</taxon>
        <taxon>campanulids</taxon>
        <taxon>Asterales</taxon>
        <taxon>Asteraceae</taxon>
        <taxon>Asteroideae</taxon>
        <taxon>Heliantheae alliance</taxon>
        <taxon>Millerieae</taxon>
        <taxon>Smallanthus</taxon>
    </lineage>
</organism>
<accession>A0ACB9FST0</accession>
<protein>
    <submittedName>
        <fullName evidence="1">Uncharacterized protein</fullName>
    </submittedName>
</protein>
<gene>
    <name evidence="1" type="ORF">L1987_48334</name>
</gene>
<evidence type="ECO:0000313" key="2">
    <source>
        <dbReference type="Proteomes" id="UP001056120"/>
    </source>
</evidence>
<proteinExistence type="predicted"/>
<comment type="caution">
    <text evidence="1">The sequence shown here is derived from an EMBL/GenBank/DDBJ whole genome shotgun (WGS) entry which is preliminary data.</text>
</comment>
<name>A0ACB9FST0_9ASTR</name>
<evidence type="ECO:0000313" key="1">
    <source>
        <dbReference type="EMBL" id="KAI3773801.1"/>
    </source>
</evidence>
<sequence length="102" mass="11571">MVHESLGGKPKRKRKNKKQLDAQQQVGLVDIGAEAKDHEAKGEVPQGINITVNSVEDPTICERKQRMRMMVEKHKVKKSRRKRQPTQEVAATEESDLLSAKE</sequence>
<reference evidence="2" key="1">
    <citation type="journal article" date="2022" name="Mol. Ecol. Resour.">
        <title>The genomes of chicory, endive, great burdock and yacon provide insights into Asteraceae palaeo-polyploidization history and plant inulin production.</title>
        <authorList>
            <person name="Fan W."/>
            <person name="Wang S."/>
            <person name="Wang H."/>
            <person name="Wang A."/>
            <person name="Jiang F."/>
            <person name="Liu H."/>
            <person name="Zhao H."/>
            <person name="Xu D."/>
            <person name="Zhang Y."/>
        </authorList>
    </citation>
    <scope>NUCLEOTIDE SEQUENCE [LARGE SCALE GENOMIC DNA]</scope>
    <source>
        <strain evidence="2">cv. Yunnan</strain>
    </source>
</reference>
<reference evidence="1 2" key="2">
    <citation type="journal article" date="2022" name="Mol. Ecol. Resour.">
        <title>The genomes of chicory, endive, great burdock and yacon provide insights into Asteraceae paleo-polyploidization history and plant inulin production.</title>
        <authorList>
            <person name="Fan W."/>
            <person name="Wang S."/>
            <person name="Wang H."/>
            <person name="Wang A."/>
            <person name="Jiang F."/>
            <person name="Liu H."/>
            <person name="Zhao H."/>
            <person name="Xu D."/>
            <person name="Zhang Y."/>
        </authorList>
    </citation>
    <scope>NUCLEOTIDE SEQUENCE [LARGE SCALE GENOMIC DNA]</scope>
    <source>
        <strain evidence="2">cv. Yunnan</strain>
        <tissue evidence="1">Leaves</tissue>
    </source>
</reference>
<dbReference type="EMBL" id="CM042033">
    <property type="protein sequence ID" value="KAI3773801.1"/>
    <property type="molecule type" value="Genomic_DNA"/>
</dbReference>
<keyword evidence="2" id="KW-1185">Reference proteome</keyword>